<dbReference type="EMBL" id="CADEAL010001611">
    <property type="protein sequence ID" value="CAB1433903.1"/>
    <property type="molecule type" value="Genomic_DNA"/>
</dbReference>
<name>A0A9N7UPL1_PLEPL</name>
<comment type="caution">
    <text evidence="2">The sequence shown here is derived from an EMBL/GenBank/DDBJ whole genome shotgun (WGS) entry which is preliminary data.</text>
</comment>
<sequence>MNAVLKKGLHENSLLFKRSLDRIVDKYSKLQHLDGGMEVDLANTQQRTLARYMKLSIQELSDLESKSLTDLSDTRAEDSTGNSQLEFTLQDDGADDSSASSSQYSEDGDGMAQSNRTELIIGSSDESEQYFSETELQPEDQDEELEVSLTCHGNSFVELLPGMISRIETARQRQNLSNATDSVLRRYHRWRQQSAKGNLNNTVRHRNPGKKTSGVQLRETSYSPERRQFMTTQSAPRSPLQFSTSRLAWQADQPSPGRERGPMRREQHHSVCARDLSRHFNTSKPKEVSLNPTYSMPGQLGERPCSYAGSPSRPCYPTANPSLDLSLRSKRLSQSAHSEQAPGCSTFASEVSFAERSDIYSSPVRQSPIKSRMSVQLGERPCTYAGSPSRPCYPTANPSLDLSLRSKRLSQSAHSEQAPGCSTFASEVSFAERSDIYSSPVRQSPIKSQMSVQLGERPCTYAGSPSRPCYPTANPSLDLSLRSKRLSQSARSEQAHGCSTFASEVSFAERSDIYSSPVRQSPIKSRLINSLSRSPYVFSRSPRDNSEESFSRKLMRRRSMSPSLSSPPHKPIVPQRMPYPQDSRPSLQPQLHSPQSATADRPRLRRHLSLDSSLPSIGASYSKKEIDEELLRLYHKFVCLNKSSFFNSHPCRICVRCPQASRANSSSALAALALSPHRSILRKRNRKLAMGDHPLPKRSREEGYTSSPGSKRHGNEMLRRRLSQSELSRDDLFYSSSKHSMRNKFSTQQPTADAHQEAGMRQRWPVSAEFYGLCGSPESSLAYGSSPRK</sequence>
<feature type="compositionally biased region" description="Polar residues" evidence="1">
    <location>
        <begin position="734"/>
        <end position="751"/>
    </location>
</feature>
<feature type="compositionally biased region" description="Basic and acidic residues" evidence="1">
    <location>
        <begin position="541"/>
        <end position="551"/>
    </location>
</feature>
<dbReference type="AlphaFoldDB" id="A0A9N7UPL1"/>
<feature type="region of interest" description="Disordered" evidence="1">
    <location>
        <begin position="536"/>
        <end position="602"/>
    </location>
</feature>
<keyword evidence="3" id="KW-1185">Reference proteome</keyword>
<organism evidence="2 3">
    <name type="scientific">Pleuronectes platessa</name>
    <name type="common">European plaice</name>
    <dbReference type="NCBI Taxonomy" id="8262"/>
    <lineage>
        <taxon>Eukaryota</taxon>
        <taxon>Metazoa</taxon>
        <taxon>Chordata</taxon>
        <taxon>Craniata</taxon>
        <taxon>Vertebrata</taxon>
        <taxon>Euteleostomi</taxon>
        <taxon>Actinopterygii</taxon>
        <taxon>Neopterygii</taxon>
        <taxon>Teleostei</taxon>
        <taxon>Neoteleostei</taxon>
        <taxon>Acanthomorphata</taxon>
        <taxon>Carangaria</taxon>
        <taxon>Pleuronectiformes</taxon>
        <taxon>Pleuronectoidei</taxon>
        <taxon>Pleuronectidae</taxon>
        <taxon>Pleuronectes</taxon>
    </lineage>
</organism>
<accession>A0A9N7UPL1</accession>
<evidence type="ECO:0000256" key="1">
    <source>
        <dbReference type="SAM" id="MobiDB-lite"/>
    </source>
</evidence>
<feature type="region of interest" description="Disordered" evidence="1">
    <location>
        <begin position="683"/>
        <end position="761"/>
    </location>
</feature>
<feature type="region of interest" description="Disordered" evidence="1">
    <location>
        <begin position="199"/>
        <end position="218"/>
    </location>
</feature>
<reference evidence="2" key="1">
    <citation type="submission" date="2020-03" db="EMBL/GenBank/DDBJ databases">
        <authorList>
            <person name="Weist P."/>
        </authorList>
    </citation>
    <scope>NUCLEOTIDE SEQUENCE</scope>
</reference>
<feature type="region of interest" description="Disordered" evidence="1">
    <location>
        <begin position="71"/>
        <end position="113"/>
    </location>
</feature>
<feature type="region of interest" description="Disordered" evidence="1">
    <location>
        <begin position="229"/>
        <end position="265"/>
    </location>
</feature>
<feature type="compositionally biased region" description="Polar residues" evidence="1">
    <location>
        <begin position="229"/>
        <end position="247"/>
    </location>
</feature>
<feature type="compositionally biased region" description="Low complexity" evidence="1">
    <location>
        <begin position="96"/>
        <end position="105"/>
    </location>
</feature>
<feature type="compositionally biased region" description="Basic and acidic residues" evidence="1">
    <location>
        <begin position="694"/>
        <end position="703"/>
    </location>
</feature>
<feature type="compositionally biased region" description="Polar residues" evidence="1">
    <location>
        <begin position="583"/>
        <end position="598"/>
    </location>
</feature>
<proteinExistence type="predicted"/>
<evidence type="ECO:0000313" key="2">
    <source>
        <dbReference type="EMBL" id="CAB1433903.1"/>
    </source>
</evidence>
<gene>
    <name evidence="2" type="ORF">PLEPLA_LOCUS21995</name>
</gene>
<dbReference type="Proteomes" id="UP001153269">
    <property type="component" value="Unassembled WGS sequence"/>
</dbReference>
<protein>
    <submittedName>
        <fullName evidence="2">Uncharacterized protein</fullName>
    </submittedName>
</protein>
<feature type="region of interest" description="Disordered" evidence="1">
    <location>
        <begin position="281"/>
        <end position="312"/>
    </location>
</feature>
<evidence type="ECO:0000313" key="3">
    <source>
        <dbReference type="Proteomes" id="UP001153269"/>
    </source>
</evidence>